<dbReference type="RefSeq" id="WP_006462453.1">
    <property type="nucleotide sequence ID" value="NZ_AEEC02000006.1"/>
</dbReference>
<comment type="caution">
    <text evidence="5">The sequence shown here is derived from an EMBL/GenBank/DDBJ whole genome shotgun (WGS) entry which is preliminary data.</text>
</comment>
<name>A0AAI9IGP1_9BURK</name>
<gene>
    <name evidence="5" type="ORF">HFRIS_006413</name>
</gene>
<comment type="subcellular location">
    <subcellularLocation>
        <location evidence="1">Cell envelope</location>
    </subcellularLocation>
</comment>
<proteinExistence type="inferred from homology"/>
<comment type="similarity">
    <text evidence="2">Belongs to the bacterial solute-binding protein 7 family.</text>
</comment>
<dbReference type="NCBIfam" id="NF037995">
    <property type="entry name" value="TRAP_S1"/>
    <property type="match status" value="1"/>
</dbReference>
<dbReference type="GO" id="GO:0055085">
    <property type="term" value="P:transmembrane transport"/>
    <property type="evidence" value="ECO:0007669"/>
    <property type="project" value="InterPro"/>
</dbReference>
<dbReference type="CDD" id="cd13603">
    <property type="entry name" value="PBP2_TRAP_Siap_TeaA_like"/>
    <property type="match status" value="1"/>
</dbReference>
<dbReference type="AlphaFoldDB" id="A0AAI9IGP1"/>
<dbReference type="GO" id="GO:0030288">
    <property type="term" value="C:outer membrane-bounded periplasmic space"/>
    <property type="evidence" value="ECO:0007669"/>
    <property type="project" value="InterPro"/>
</dbReference>
<dbReference type="NCBIfam" id="TIGR00787">
    <property type="entry name" value="dctP"/>
    <property type="match status" value="1"/>
</dbReference>
<evidence type="ECO:0000313" key="5">
    <source>
        <dbReference type="EMBL" id="EOA05704.1"/>
    </source>
</evidence>
<accession>A0AAI9IGP1</accession>
<evidence type="ECO:0000256" key="1">
    <source>
        <dbReference type="ARBA" id="ARBA00004196"/>
    </source>
</evidence>
<evidence type="ECO:0000256" key="4">
    <source>
        <dbReference type="ARBA" id="ARBA00022729"/>
    </source>
</evidence>
<dbReference type="PANTHER" id="PTHR33376">
    <property type="match status" value="1"/>
</dbReference>
<organism evidence="5 6">
    <name type="scientific">Herbaspirillum frisingense GSF30</name>
    <dbReference type="NCBI Taxonomy" id="864073"/>
    <lineage>
        <taxon>Bacteria</taxon>
        <taxon>Pseudomonadati</taxon>
        <taxon>Pseudomonadota</taxon>
        <taxon>Betaproteobacteria</taxon>
        <taxon>Burkholderiales</taxon>
        <taxon>Oxalobacteraceae</taxon>
        <taxon>Herbaspirillum</taxon>
    </lineage>
</organism>
<evidence type="ECO:0000256" key="2">
    <source>
        <dbReference type="ARBA" id="ARBA00009023"/>
    </source>
</evidence>
<reference evidence="5 6" key="1">
    <citation type="journal article" date="2013" name="Front. Microbiol.">
        <title>The genome of the endophytic bacterium H. frisingense GSF30(T) identifies diverse strategies in the Herbaspirillum genus to interact with plants.</title>
        <authorList>
            <person name="Straub D."/>
            <person name="Rothballer M."/>
            <person name="Hartmann A."/>
            <person name="Ludewig U."/>
        </authorList>
    </citation>
    <scope>NUCLEOTIDE SEQUENCE [LARGE SCALE GENOMIC DNA]</scope>
    <source>
        <strain evidence="5 6">GSF30</strain>
    </source>
</reference>
<protein>
    <submittedName>
        <fullName evidence="5">ABC transporter substrate-binding protein</fullName>
    </submittedName>
</protein>
<keyword evidence="3" id="KW-0813">Transport</keyword>
<dbReference type="PIRSF" id="PIRSF006470">
    <property type="entry name" value="DctB"/>
    <property type="match status" value="1"/>
</dbReference>
<dbReference type="Proteomes" id="UP000006772">
    <property type="component" value="Unassembled WGS sequence"/>
</dbReference>
<sequence length="336" mass="36617">MDQKRRTIIAAGAALGLSGIAAAPLYAAGPTYSFKVGTNVPVSHPIYLRLMEAAERVKSDTGGKVEMRIFPNGQLGGDTEMLSQVRSGGMDFLTLPGVILATMVPMASLNSVGFAFSDYPSVWKAMDGGVGDLIRDKIKATGLVVMDKVWDNGFREITSQFPISSPTDLQKARIRVPVSPLLVSLFKSLGAAPTPINFSELYSALQTRIVEAQENPLPIVATAKLYEVQKFCSQTSHVWDGYWLLANGRAWQGLPQDLREVVAKNMNAAAIAQRADSEKLAITLMKELEQKGLKFNKPDPAPFRKKLAEAGFYTEWKKKFGAEAWAVLETYSGKLG</sequence>
<evidence type="ECO:0000313" key="6">
    <source>
        <dbReference type="Proteomes" id="UP000006772"/>
    </source>
</evidence>
<dbReference type="Pfam" id="PF03480">
    <property type="entry name" value="DctP"/>
    <property type="match status" value="1"/>
</dbReference>
<evidence type="ECO:0000256" key="3">
    <source>
        <dbReference type="ARBA" id="ARBA00022448"/>
    </source>
</evidence>
<dbReference type="InterPro" id="IPR038404">
    <property type="entry name" value="TRAP_DctP_sf"/>
</dbReference>
<keyword evidence="4" id="KW-0732">Signal</keyword>
<dbReference type="InterPro" id="IPR004682">
    <property type="entry name" value="TRAP_DctP"/>
</dbReference>
<dbReference type="Gene3D" id="3.40.190.170">
    <property type="entry name" value="Bacterial extracellular solute-binding protein, family 7"/>
    <property type="match status" value="1"/>
</dbReference>
<dbReference type="InterPro" id="IPR018389">
    <property type="entry name" value="DctP_fam"/>
</dbReference>
<dbReference type="EMBL" id="AEEC02000006">
    <property type="protein sequence ID" value="EOA05704.1"/>
    <property type="molecule type" value="Genomic_DNA"/>
</dbReference>
<dbReference type="PANTHER" id="PTHR33376:SF4">
    <property type="entry name" value="SIALIC ACID-BINDING PERIPLASMIC PROTEIN SIAP"/>
    <property type="match status" value="1"/>
</dbReference>